<evidence type="ECO:0000313" key="2">
    <source>
        <dbReference type="EMBL" id="MBS7528679.1"/>
    </source>
</evidence>
<keyword evidence="3" id="KW-1185">Reference proteome</keyword>
<feature type="transmembrane region" description="Helical" evidence="1">
    <location>
        <begin position="137"/>
        <end position="157"/>
    </location>
</feature>
<keyword evidence="1" id="KW-0812">Transmembrane</keyword>
<protein>
    <submittedName>
        <fullName evidence="2">Permease</fullName>
    </submittedName>
</protein>
<evidence type="ECO:0000256" key="1">
    <source>
        <dbReference type="SAM" id="Phobius"/>
    </source>
</evidence>
<name>A0ABS5PVT5_9FIRM</name>
<feature type="transmembrane region" description="Helical" evidence="1">
    <location>
        <begin position="65"/>
        <end position="86"/>
    </location>
</feature>
<keyword evidence="1" id="KW-0472">Membrane</keyword>
<gene>
    <name evidence="2" type="ORF">KHM83_18580</name>
</gene>
<dbReference type="RefSeq" id="WP_213238535.1">
    <property type="nucleotide sequence ID" value="NZ_JAHBCL010000052.1"/>
</dbReference>
<dbReference type="Proteomes" id="UP000746471">
    <property type="component" value="Unassembled WGS sequence"/>
</dbReference>
<organism evidence="2 3">
    <name type="scientific">Fusibacter paucivorans</name>
    <dbReference type="NCBI Taxonomy" id="76009"/>
    <lineage>
        <taxon>Bacteria</taxon>
        <taxon>Bacillati</taxon>
        <taxon>Bacillota</taxon>
        <taxon>Clostridia</taxon>
        <taxon>Eubacteriales</taxon>
        <taxon>Eubacteriales Family XII. Incertae Sedis</taxon>
        <taxon>Fusibacter</taxon>
    </lineage>
</organism>
<evidence type="ECO:0000313" key="3">
    <source>
        <dbReference type="Proteomes" id="UP000746471"/>
    </source>
</evidence>
<feature type="transmembrane region" description="Helical" evidence="1">
    <location>
        <begin position="106"/>
        <end position="125"/>
    </location>
</feature>
<reference evidence="2 3" key="1">
    <citation type="submission" date="2021-05" db="EMBL/GenBank/DDBJ databases">
        <title>Fusibacter ferrireducens sp. nov., an anaerobic, sulfur- and Fe-reducing bacterium isolated from the mangrove sediment.</title>
        <authorList>
            <person name="Qiu D."/>
        </authorList>
    </citation>
    <scope>NUCLEOTIDE SEQUENCE [LARGE SCALE GENOMIC DNA]</scope>
    <source>
        <strain evidence="2 3">DSM 12116</strain>
    </source>
</reference>
<proteinExistence type="predicted"/>
<accession>A0ABS5PVT5</accession>
<sequence length="158" mass="16998">MSDYALYFLAIGALIFSYYKDRAKTLKALKVSYKSIMKLMPAILPMMFFIGISLSVLSEELISQLLGAGSGIVGMLIAFVVGALAFMPSFVAFPLGANLLEHGAGYPQIAAFVSSLMGVGVASLGVEMKYFGKRAAFLRNAVSVLASICFAMIIWRVM</sequence>
<dbReference type="EMBL" id="JAHBCL010000052">
    <property type="protein sequence ID" value="MBS7528679.1"/>
    <property type="molecule type" value="Genomic_DNA"/>
</dbReference>
<keyword evidence="1" id="KW-1133">Transmembrane helix</keyword>
<feature type="transmembrane region" description="Helical" evidence="1">
    <location>
        <begin position="39"/>
        <end position="58"/>
    </location>
</feature>
<comment type="caution">
    <text evidence="2">The sequence shown here is derived from an EMBL/GenBank/DDBJ whole genome shotgun (WGS) entry which is preliminary data.</text>
</comment>